<protein>
    <recommendedName>
        <fullName evidence="2">LamG-like jellyroll fold domain-containing protein</fullName>
    </recommendedName>
</protein>
<organism evidence="1">
    <name type="scientific">marine sediment metagenome</name>
    <dbReference type="NCBI Taxonomy" id="412755"/>
    <lineage>
        <taxon>unclassified sequences</taxon>
        <taxon>metagenomes</taxon>
        <taxon>ecological metagenomes</taxon>
    </lineage>
</organism>
<gene>
    <name evidence="1" type="ORF">LCGC14_2767080</name>
</gene>
<comment type="caution">
    <text evidence="1">The sequence shown here is derived from an EMBL/GenBank/DDBJ whole genome shotgun (WGS) entry which is preliminary data.</text>
</comment>
<feature type="non-terminal residue" evidence="1">
    <location>
        <position position="403"/>
    </location>
</feature>
<reference evidence="1" key="1">
    <citation type="journal article" date="2015" name="Nature">
        <title>Complex archaea that bridge the gap between prokaryotes and eukaryotes.</title>
        <authorList>
            <person name="Spang A."/>
            <person name="Saw J.H."/>
            <person name="Jorgensen S.L."/>
            <person name="Zaremba-Niedzwiedzka K."/>
            <person name="Martijn J."/>
            <person name="Lind A.E."/>
            <person name="van Eijk R."/>
            <person name="Schleper C."/>
            <person name="Guy L."/>
            <person name="Ettema T.J."/>
        </authorList>
    </citation>
    <scope>NUCLEOTIDE SEQUENCE</scope>
</reference>
<dbReference type="EMBL" id="LAZR01051023">
    <property type="protein sequence ID" value="KKK86054.1"/>
    <property type="molecule type" value="Genomic_DNA"/>
</dbReference>
<accession>A0A0F9B5Y8</accession>
<dbReference type="Gene3D" id="2.60.120.200">
    <property type="match status" value="1"/>
</dbReference>
<name>A0A0F9B5Y8_9ZZZZ</name>
<sequence length="403" mass="44199">MPGGMGGMPSNHLRQVSYRGRFDDGVESAAPPPTTTSGATWIAPINTPWEQEADTNFRVRGLIEHTGFGGFGTPFGLRYSFNDAPFVAIDAETGPIRVISTVHYVHHSDSTDFVGRVGTGVWADTTNECNVGTGPTGSDVFTGPMTFTGDLTDEIETEWCLQISGSEVNRGDTFELQWTQRSDNFQNGYSESPYIVVPREVLSFDGVEGRVVVDNYRGVASSGIPFPHNDDRSLAFWIQTTQSGLATVCYWGDDLTGTINDGEQNRIRLIKDRLEIFGRGSYRRTDSVINDGRRHHVVFTYTSTGATLGHEDFGVANVYVDNVLDNGANRTGGVRNIEYRGEDTTKVRVDTPSEHIVVLGARPVGSGVTTASGHFTEYFEGTLTDFSIYHDVLAEDTRTSLYN</sequence>
<evidence type="ECO:0000313" key="1">
    <source>
        <dbReference type="EMBL" id="KKK86054.1"/>
    </source>
</evidence>
<dbReference type="InterPro" id="IPR013320">
    <property type="entry name" value="ConA-like_dom_sf"/>
</dbReference>
<evidence type="ECO:0008006" key="2">
    <source>
        <dbReference type="Google" id="ProtNLM"/>
    </source>
</evidence>
<proteinExistence type="predicted"/>
<dbReference type="AlphaFoldDB" id="A0A0F9B5Y8"/>
<dbReference type="SUPFAM" id="SSF49899">
    <property type="entry name" value="Concanavalin A-like lectins/glucanases"/>
    <property type="match status" value="1"/>
</dbReference>